<keyword evidence="7" id="KW-1185">Reference proteome</keyword>
<dbReference type="EMBL" id="JABFAI010000099">
    <property type="protein sequence ID" value="KAF4955445.1"/>
    <property type="molecule type" value="Genomic_DNA"/>
</dbReference>
<dbReference type="PROSITE" id="PS00108">
    <property type="entry name" value="PROTEIN_KINASE_ST"/>
    <property type="match status" value="1"/>
</dbReference>
<sequence length="586" mass="65453">MSWTIFTVSAPREILTLSHNIEYLSSMKMEFDPEEPGTDLEHYSESGTPAPPSFQAMLVLRFTTAHKPKSPSIGFIFGTDREKCDVLLATTRNTGISGKQFAITFHTTTGAVIIRNLSKRRTKIKEQGDKPTQLRTQKVLFGTNVTSIYLPGLELSISKPWQDGDYSTVYSDYLARLALVEPDINALRLQSSAATGSSAASVLDMYTRTTTRLGQGSSGVVYQGMHRQSGELVAIKIYGKRTKEAKTEGNILNLLHHVHIIELYCQADGDDGPQLVMEYAPLGNLEEQCQVQRFWDRDGRSIIRQTLEGLSYIHGKHIIHRDLKPTNILIMTRQPILIKLADFTASTTNDVPSSYCGTPKYMAPEIPSGSYNSKIDIWSVGVIGTELWIGLPEGDPVEWRNLAELVRDNRALTSEDQSFFSWLLEPDCGKRPTAELCLGHNFIHGEPSHVKLPLFDDRLGDQTTWCSKKEWPEGTVVVKSAAMTSSIPSTARPGVDVWVEETSGAEQSANATSFMNEQDIERWVTASRHHPPLASSRQIPEWVDWESGDYRWWANVSLPSIQDPAASIASESTNRRFYGQQNGNKR</sequence>
<dbReference type="PROSITE" id="PS00107">
    <property type="entry name" value="PROTEIN_KINASE_ATP"/>
    <property type="match status" value="1"/>
</dbReference>
<dbReference type="GO" id="GO:0004674">
    <property type="term" value="F:protein serine/threonine kinase activity"/>
    <property type="evidence" value="ECO:0007669"/>
    <property type="project" value="TreeGrafter"/>
</dbReference>
<accession>A0A8H4WZ78</accession>
<dbReference type="GO" id="GO:0044773">
    <property type="term" value="P:mitotic DNA damage checkpoint signaling"/>
    <property type="evidence" value="ECO:0007669"/>
    <property type="project" value="TreeGrafter"/>
</dbReference>
<feature type="domain" description="Protein kinase" evidence="5">
    <location>
        <begin position="207"/>
        <end position="443"/>
    </location>
</feature>
<evidence type="ECO:0000313" key="6">
    <source>
        <dbReference type="EMBL" id="KAF4955445.1"/>
    </source>
</evidence>
<dbReference type="PANTHER" id="PTHR44167">
    <property type="entry name" value="OVARIAN-SPECIFIC SERINE/THREONINE-PROTEIN KINASE LOK-RELATED"/>
    <property type="match status" value="1"/>
</dbReference>
<feature type="binding site" evidence="3">
    <location>
        <position position="236"/>
    </location>
    <ligand>
        <name>ATP</name>
        <dbReference type="ChEBI" id="CHEBI:30616"/>
    </ligand>
</feature>
<dbReference type="GO" id="GO:0005634">
    <property type="term" value="C:nucleus"/>
    <property type="evidence" value="ECO:0007669"/>
    <property type="project" value="TreeGrafter"/>
</dbReference>
<organism evidence="6 7">
    <name type="scientific">Fusarium gaditjirri</name>
    <dbReference type="NCBI Taxonomy" id="282569"/>
    <lineage>
        <taxon>Eukaryota</taxon>
        <taxon>Fungi</taxon>
        <taxon>Dikarya</taxon>
        <taxon>Ascomycota</taxon>
        <taxon>Pezizomycotina</taxon>
        <taxon>Sordariomycetes</taxon>
        <taxon>Hypocreomycetidae</taxon>
        <taxon>Hypocreales</taxon>
        <taxon>Nectriaceae</taxon>
        <taxon>Fusarium</taxon>
        <taxon>Fusarium nisikadoi species complex</taxon>
    </lineage>
</organism>
<reference evidence="6" key="1">
    <citation type="journal article" date="2020" name="BMC Genomics">
        <title>Correction to: Identification and distribution of gene clusters required for synthesis of sphingolipid metabolism inhibitors in diverse species of the filamentous fungus Fusarium.</title>
        <authorList>
            <person name="Kim H.S."/>
            <person name="Lohmar J.M."/>
            <person name="Busman M."/>
            <person name="Brown D.W."/>
            <person name="Naumann T.A."/>
            <person name="Divon H.H."/>
            <person name="Lysoe E."/>
            <person name="Uhlig S."/>
            <person name="Proctor R.H."/>
        </authorList>
    </citation>
    <scope>NUCLEOTIDE SEQUENCE</scope>
    <source>
        <strain evidence="6">NRRL 45417</strain>
    </source>
</reference>
<dbReference type="Proteomes" id="UP000604273">
    <property type="component" value="Unassembled WGS sequence"/>
</dbReference>
<dbReference type="PANTHER" id="PTHR44167:SF24">
    <property type="entry name" value="SERINE_THREONINE-PROTEIN KINASE CHK2"/>
    <property type="match status" value="1"/>
</dbReference>
<dbReference type="InterPro" id="IPR008271">
    <property type="entry name" value="Ser/Thr_kinase_AS"/>
</dbReference>
<dbReference type="InterPro" id="IPR011009">
    <property type="entry name" value="Kinase-like_dom_sf"/>
</dbReference>
<evidence type="ECO:0000313" key="7">
    <source>
        <dbReference type="Proteomes" id="UP000604273"/>
    </source>
</evidence>
<dbReference type="Gene3D" id="1.10.510.10">
    <property type="entry name" value="Transferase(Phosphotransferase) domain 1"/>
    <property type="match status" value="1"/>
</dbReference>
<reference evidence="6" key="2">
    <citation type="submission" date="2020-05" db="EMBL/GenBank/DDBJ databases">
        <authorList>
            <person name="Kim H.-S."/>
            <person name="Proctor R.H."/>
            <person name="Brown D.W."/>
        </authorList>
    </citation>
    <scope>NUCLEOTIDE SEQUENCE</scope>
    <source>
        <strain evidence="6">NRRL 45417</strain>
    </source>
</reference>
<keyword evidence="2 3" id="KW-0067">ATP-binding</keyword>
<evidence type="ECO:0000256" key="1">
    <source>
        <dbReference type="ARBA" id="ARBA00022741"/>
    </source>
</evidence>
<evidence type="ECO:0000259" key="5">
    <source>
        <dbReference type="PROSITE" id="PS50011"/>
    </source>
</evidence>
<evidence type="ECO:0000256" key="4">
    <source>
        <dbReference type="SAM" id="MobiDB-lite"/>
    </source>
</evidence>
<dbReference type="AlphaFoldDB" id="A0A8H4WZ78"/>
<protein>
    <recommendedName>
        <fullName evidence="5">Protein kinase domain-containing protein</fullName>
    </recommendedName>
</protein>
<feature type="region of interest" description="Disordered" evidence="4">
    <location>
        <begin position="567"/>
        <end position="586"/>
    </location>
</feature>
<dbReference type="InterPro" id="IPR000719">
    <property type="entry name" value="Prot_kinase_dom"/>
</dbReference>
<dbReference type="GO" id="GO:0005524">
    <property type="term" value="F:ATP binding"/>
    <property type="evidence" value="ECO:0007669"/>
    <property type="project" value="UniProtKB-UniRule"/>
</dbReference>
<dbReference type="InterPro" id="IPR017441">
    <property type="entry name" value="Protein_kinase_ATP_BS"/>
</dbReference>
<dbReference type="OrthoDB" id="4062651at2759"/>
<comment type="caution">
    <text evidence="6">The sequence shown here is derived from an EMBL/GenBank/DDBJ whole genome shotgun (WGS) entry which is preliminary data.</text>
</comment>
<dbReference type="SUPFAM" id="SSF56112">
    <property type="entry name" value="Protein kinase-like (PK-like)"/>
    <property type="match status" value="1"/>
</dbReference>
<evidence type="ECO:0000256" key="2">
    <source>
        <dbReference type="ARBA" id="ARBA00022840"/>
    </source>
</evidence>
<keyword evidence="1 3" id="KW-0547">Nucleotide-binding</keyword>
<gene>
    <name evidence="6" type="ORF">FGADI_4555</name>
</gene>
<dbReference type="Pfam" id="PF00069">
    <property type="entry name" value="Pkinase"/>
    <property type="match status" value="1"/>
</dbReference>
<proteinExistence type="predicted"/>
<name>A0A8H4WZ78_9HYPO</name>
<evidence type="ECO:0000256" key="3">
    <source>
        <dbReference type="PROSITE-ProRule" id="PRU10141"/>
    </source>
</evidence>
<dbReference type="PROSITE" id="PS50011">
    <property type="entry name" value="PROTEIN_KINASE_DOM"/>
    <property type="match status" value="1"/>
</dbReference>
<dbReference type="SMART" id="SM00220">
    <property type="entry name" value="S_TKc"/>
    <property type="match status" value="1"/>
</dbReference>